<keyword evidence="2" id="KW-1185">Reference proteome</keyword>
<evidence type="ECO:0000313" key="1">
    <source>
        <dbReference type="EMBL" id="EFH67351.1"/>
    </source>
</evidence>
<dbReference type="HOGENOM" id="CLU_3035060_0_0_1"/>
<name>D7KK51_ARALL</name>
<organism evidence="2">
    <name type="scientific">Arabidopsis lyrata subsp. lyrata</name>
    <name type="common">Lyre-leaved rock-cress</name>
    <dbReference type="NCBI Taxonomy" id="81972"/>
    <lineage>
        <taxon>Eukaryota</taxon>
        <taxon>Viridiplantae</taxon>
        <taxon>Streptophyta</taxon>
        <taxon>Embryophyta</taxon>
        <taxon>Tracheophyta</taxon>
        <taxon>Spermatophyta</taxon>
        <taxon>Magnoliopsida</taxon>
        <taxon>eudicotyledons</taxon>
        <taxon>Gunneridae</taxon>
        <taxon>Pentapetalae</taxon>
        <taxon>rosids</taxon>
        <taxon>malvids</taxon>
        <taxon>Brassicales</taxon>
        <taxon>Brassicaceae</taxon>
        <taxon>Camelineae</taxon>
        <taxon>Arabidopsis</taxon>
    </lineage>
</organism>
<proteinExistence type="predicted"/>
<sequence>MEMYPIGSSLPDCSYACGAYSPCKRMMISFQCSVAESCSGHLQMHVQRKILSRAI</sequence>
<dbReference type="Pfam" id="PF17181">
    <property type="entry name" value="EPF"/>
    <property type="match status" value="1"/>
</dbReference>
<accession>D7KK51</accession>
<reference evidence="2" key="1">
    <citation type="journal article" date="2011" name="Nat. Genet.">
        <title>The Arabidopsis lyrata genome sequence and the basis of rapid genome size change.</title>
        <authorList>
            <person name="Hu T.T."/>
            <person name="Pattyn P."/>
            <person name="Bakker E.G."/>
            <person name="Cao J."/>
            <person name="Cheng J.-F."/>
            <person name="Clark R.M."/>
            <person name="Fahlgren N."/>
            <person name="Fawcett J.A."/>
            <person name="Grimwood J."/>
            <person name="Gundlach H."/>
            <person name="Haberer G."/>
            <person name="Hollister J.D."/>
            <person name="Ossowski S."/>
            <person name="Ottilar R.P."/>
            <person name="Salamov A.A."/>
            <person name="Schneeberger K."/>
            <person name="Spannagl M."/>
            <person name="Wang X."/>
            <person name="Yang L."/>
            <person name="Nasrallah M.E."/>
            <person name="Bergelson J."/>
            <person name="Carrington J.C."/>
            <person name="Gaut B.S."/>
            <person name="Schmutz J."/>
            <person name="Mayer K.F.X."/>
            <person name="Van de Peer Y."/>
            <person name="Grigoriev I.V."/>
            <person name="Nordborg M."/>
            <person name="Weigel D."/>
            <person name="Guo Y.-L."/>
        </authorList>
    </citation>
    <scope>NUCLEOTIDE SEQUENCE [LARGE SCALE GENOMIC DNA]</scope>
    <source>
        <strain evidence="2">cv. MN47</strain>
    </source>
</reference>
<gene>
    <name evidence="1" type="ORF">ARALYDRAFT_891031</name>
</gene>
<protein>
    <submittedName>
        <fullName evidence="1">Uncharacterized protein</fullName>
    </submittedName>
</protein>
<dbReference type="STRING" id="81972.D7KK51"/>
<dbReference type="Proteomes" id="UP000008694">
    <property type="component" value="Unassembled WGS sequence"/>
</dbReference>
<dbReference type="AlphaFoldDB" id="D7KK51"/>
<dbReference type="EMBL" id="GL348713">
    <property type="protein sequence ID" value="EFH67351.1"/>
    <property type="molecule type" value="Genomic_DNA"/>
</dbReference>
<dbReference type="Gramene" id="scaffold_103825.1">
    <property type="protein sequence ID" value="scaffold_103825.1"/>
    <property type="gene ID" value="scaffold_103825.1"/>
</dbReference>
<evidence type="ECO:0000313" key="2">
    <source>
        <dbReference type="Proteomes" id="UP000008694"/>
    </source>
</evidence>